<dbReference type="InterPro" id="IPR000772">
    <property type="entry name" value="Ricin_B_lectin"/>
</dbReference>
<feature type="region of interest" description="Disordered" evidence="2">
    <location>
        <begin position="407"/>
        <end position="497"/>
    </location>
</feature>
<dbReference type="Gene3D" id="3.20.20.80">
    <property type="entry name" value="Glycosidases"/>
    <property type="match status" value="1"/>
</dbReference>
<feature type="chain" id="PRO_5046401938" evidence="3">
    <location>
        <begin position="27"/>
        <end position="1308"/>
    </location>
</feature>
<gene>
    <name evidence="5" type="ORF">ACFY8C_16175</name>
</gene>
<dbReference type="Gene3D" id="3.40.50.880">
    <property type="match status" value="1"/>
</dbReference>
<dbReference type="Pfam" id="PF00652">
    <property type="entry name" value="Ricin_B_lectin"/>
    <property type="match status" value="1"/>
</dbReference>
<dbReference type="Gene3D" id="3.30.379.10">
    <property type="entry name" value="Chitobiase/beta-hexosaminidase domain 2-like"/>
    <property type="match status" value="1"/>
</dbReference>
<dbReference type="InterPro" id="IPR024732">
    <property type="entry name" value="NAGLU_C"/>
</dbReference>
<dbReference type="InterPro" id="IPR035992">
    <property type="entry name" value="Ricin_B-like_lectins"/>
</dbReference>
<dbReference type="InterPro" id="IPR007781">
    <property type="entry name" value="NAGLU"/>
</dbReference>
<evidence type="ECO:0000256" key="3">
    <source>
        <dbReference type="SAM" id="SignalP"/>
    </source>
</evidence>
<evidence type="ECO:0000313" key="6">
    <source>
        <dbReference type="Proteomes" id="UP001602370"/>
    </source>
</evidence>
<dbReference type="Pfam" id="PF12972">
    <property type="entry name" value="NAGLU_C"/>
    <property type="match status" value="1"/>
</dbReference>
<dbReference type="InterPro" id="IPR029018">
    <property type="entry name" value="Hex-like_dom2"/>
</dbReference>
<name>A0ABW6XQU6_9ACTN</name>
<dbReference type="Gene3D" id="2.80.10.50">
    <property type="match status" value="2"/>
</dbReference>
<dbReference type="Proteomes" id="UP001602370">
    <property type="component" value="Unassembled WGS sequence"/>
</dbReference>
<dbReference type="InterPro" id="IPR029062">
    <property type="entry name" value="Class_I_gatase-like"/>
</dbReference>
<reference evidence="5 6" key="1">
    <citation type="submission" date="2024-10" db="EMBL/GenBank/DDBJ databases">
        <title>The Natural Products Discovery Center: Release of the First 8490 Sequenced Strains for Exploring Actinobacteria Biosynthetic Diversity.</title>
        <authorList>
            <person name="Kalkreuter E."/>
            <person name="Kautsar S.A."/>
            <person name="Yang D."/>
            <person name="Bader C.D."/>
            <person name="Teijaro C.N."/>
            <person name="Fluegel L."/>
            <person name="Davis C.M."/>
            <person name="Simpson J.R."/>
            <person name="Lauterbach L."/>
            <person name="Steele A.D."/>
            <person name="Gui C."/>
            <person name="Meng S."/>
            <person name="Li G."/>
            <person name="Viehrig K."/>
            <person name="Ye F."/>
            <person name="Su P."/>
            <person name="Kiefer A.F."/>
            <person name="Nichols A."/>
            <person name="Cepeda A.J."/>
            <person name="Yan W."/>
            <person name="Fan B."/>
            <person name="Jiang Y."/>
            <person name="Adhikari A."/>
            <person name="Zheng C.-J."/>
            <person name="Schuster L."/>
            <person name="Cowan T.M."/>
            <person name="Smanski M.J."/>
            <person name="Chevrette M.G."/>
            <person name="De Carvalho L.P.S."/>
            <person name="Shen B."/>
        </authorList>
    </citation>
    <scope>NUCLEOTIDE SEQUENCE [LARGE SCALE GENOMIC DNA]</scope>
    <source>
        <strain evidence="5 6">NPDC012605</strain>
    </source>
</reference>
<dbReference type="PANTHER" id="PTHR12872">
    <property type="entry name" value="ALPHA-N-ACETYLGLUCOSAMINIDASE"/>
    <property type="match status" value="1"/>
</dbReference>
<dbReference type="PANTHER" id="PTHR12872:SF1">
    <property type="entry name" value="ALPHA-N-ACETYLGLUCOSAMINIDASE"/>
    <property type="match status" value="1"/>
</dbReference>
<evidence type="ECO:0000256" key="2">
    <source>
        <dbReference type="SAM" id="MobiDB-lite"/>
    </source>
</evidence>
<dbReference type="SUPFAM" id="SSF50370">
    <property type="entry name" value="Ricin B-like lectins"/>
    <property type="match status" value="1"/>
</dbReference>
<accession>A0ABW6XQU6</accession>
<keyword evidence="6" id="KW-1185">Reference proteome</keyword>
<dbReference type="Pfam" id="PF05089">
    <property type="entry name" value="NAGLU"/>
    <property type="match status" value="1"/>
</dbReference>
<dbReference type="PROSITE" id="PS50231">
    <property type="entry name" value="RICIN_B_LECTIN"/>
    <property type="match status" value="1"/>
</dbReference>
<dbReference type="RefSeq" id="WP_388307615.1">
    <property type="nucleotide sequence ID" value="NZ_JBIBDZ010000004.1"/>
</dbReference>
<dbReference type="Pfam" id="PF06283">
    <property type="entry name" value="ThuA"/>
    <property type="match status" value="1"/>
</dbReference>
<dbReference type="Gene3D" id="1.20.120.670">
    <property type="entry name" value="N-acetyl-b-d-glucoasminidase"/>
    <property type="match status" value="1"/>
</dbReference>
<dbReference type="Pfam" id="PF12971">
    <property type="entry name" value="NAGLU_N"/>
    <property type="match status" value="1"/>
</dbReference>
<proteinExistence type="predicted"/>
<organism evidence="5 6">
    <name type="scientific">Streptomyces flavochromogenes</name>
    <dbReference type="NCBI Taxonomy" id="68199"/>
    <lineage>
        <taxon>Bacteria</taxon>
        <taxon>Bacillati</taxon>
        <taxon>Actinomycetota</taxon>
        <taxon>Actinomycetes</taxon>
        <taxon>Kitasatosporales</taxon>
        <taxon>Streptomycetaceae</taxon>
        <taxon>Streptomyces</taxon>
    </lineage>
</organism>
<feature type="signal peptide" evidence="3">
    <location>
        <begin position="1"/>
        <end position="26"/>
    </location>
</feature>
<evidence type="ECO:0000313" key="5">
    <source>
        <dbReference type="EMBL" id="MFF5919858.1"/>
    </source>
</evidence>
<dbReference type="SUPFAM" id="SSF52317">
    <property type="entry name" value="Class I glutamine amidotransferase-like"/>
    <property type="match status" value="1"/>
</dbReference>
<dbReference type="InterPro" id="IPR029010">
    <property type="entry name" value="ThuA-like"/>
</dbReference>
<evidence type="ECO:0000259" key="4">
    <source>
        <dbReference type="SMART" id="SM00458"/>
    </source>
</evidence>
<dbReference type="EMBL" id="JBIBDZ010000004">
    <property type="protein sequence ID" value="MFF5919858.1"/>
    <property type="molecule type" value="Genomic_DNA"/>
</dbReference>
<dbReference type="InterPro" id="IPR024733">
    <property type="entry name" value="NAGLU_tim-barrel"/>
</dbReference>
<comment type="caution">
    <text evidence="5">The sequence shown here is derived from an EMBL/GenBank/DDBJ whole genome shotgun (WGS) entry which is preliminary data.</text>
</comment>
<feature type="domain" description="Ricin B lectin" evidence="4">
    <location>
        <begin position="280"/>
        <end position="415"/>
    </location>
</feature>
<sequence length="1308" mass="139927">MRRHLTRLLGLMALVLGLGAVAPAQAAPAAPDFRVIAFYNGTWDAAHIDFVKEANDWFPRTAAAQNFSYTASTDWNLLANGGVDAYDIVLFLDDAPQSAAQRAGFERYMRDGGGWLGFHVSAFTTNASGWNWYYNQFLGSGNFRSNTWGPTTAVVRTENGSHPAAAGLPTTWTSAVSEWYSWSNNLRSNPSIKVLASVDPVGFPLGTDPNQSWYSGDYPLVWTNTQYRMLYANFGHNAMNYETGTRLSSTFADPTQNRLLLDGLRWLAGAGTTPPGPFPGDSWYTLAAEANGLCVDVRAAGTADGTPVQQYPCNGTQAQQFRFTPTTDGHTRIGVRTAPQQSVDVTDRSTADGAPLQLWSYGGGTNQQWLPVAEPSGRYHFVARHSGKCLTTTGTTAVGVALVQRRCDGSRRRASAPPRCPDGPPGRHTPRPPGTPCPGAATRDPPIPPPPGRRYRHARPAPRTDHPYMAGTPPLPGPTGAAGTPAPRQKGAPAAPPGAVSLVFVDRTSRSTPRLSARPAAGSQMGRRPILRCRAVLVTTALAAVMTTALGVPPLSGAIASAVTPAPGPRPASAGSVAPAVGTRSAADAPSGLFDAAPARASLERLLPSRAAQFTLVPVEEPASGDYFAVSGEAGAIVVRGTSPATLLTGVGWYLERVAGVDIGWPGDSVGRLPATLPAVAGTLTRSASVPHRYALNDTDEGYSGAYRDFASYQHDIDLMALHGVNEVFVPTGAEYPYYRALQEFGYSAAELRAWIPAPAHQGWWLLQNLSGFGGPVSEQLVEARAALGGRIASHLRSLGMTPVLPGFFGTVPSDFAARNDGAVTVPQGKWVGFERPSWLDPTGPVFAPLAAAYYRFQQARFGVTDMFKMDLLHEGGVAGTVDVAAAAGSVQRALDTARPGATWVMLGWQNNPTPALLSGVDHRRVLIVDGLSDRYDGLDREARWGGTPYAFGTIPNFGGHTSIGANTGAWVDRFHAWLGKQDSALRGIAYLPEGTGANPAAFDLFTELAWQQDPVDQKGWFAAYAARRYGGTDPHAAAAWEQLRLGPYSMRSGTWSEPQDSLFAARPGLTATTAAKWSPKAMRYDSATVERALAELLRVAPRLRTTDAYRFDLVDVARQALTNRGRVLLPRVKAAYDAGDLTGFRALVREWQAHEELLGRLVGSDRRFLIGPWLADARAWGADAEERDRLEYDARSILTTWADRGPSEAGGLRDYANREWSGLVQDVYAPRWAAYFASLDRALVNGTAPVPVDWFARDDAWARGHRRYPTTPTGDPFALAGEVRAALGTATGSTAAARGGTSAAAGR</sequence>
<feature type="compositionally biased region" description="Low complexity" evidence="2">
    <location>
        <begin position="478"/>
        <end position="487"/>
    </location>
</feature>
<evidence type="ECO:0000256" key="1">
    <source>
        <dbReference type="ARBA" id="ARBA00022801"/>
    </source>
</evidence>
<keyword evidence="1" id="KW-0378">Hydrolase</keyword>
<protein>
    <submittedName>
        <fullName evidence="5">Alpha-N-acetylglucosaminidase TIM-barrel domain-containing protein</fullName>
    </submittedName>
</protein>
<dbReference type="SMART" id="SM00458">
    <property type="entry name" value="RICIN"/>
    <property type="match status" value="1"/>
</dbReference>
<keyword evidence="3" id="KW-0732">Signal</keyword>
<dbReference type="InterPro" id="IPR024240">
    <property type="entry name" value="NAGLU_N"/>
</dbReference>
<dbReference type="CDD" id="cd00161">
    <property type="entry name" value="beta-trefoil_Ricin-like"/>
    <property type="match status" value="1"/>
</dbReference>